<dbReference type="PANTHER" id="PTHR33866">
    <property type="entry name" value="S-ADENOSYLMETHIONINE DECARBOXYLASE PROENZYME"/>
    <property type="match status" value="1"/>
</dbReference>
<dbReference type="GO" id="GO:0005829">
    <property type="term" value="C:cytosol"/>
    <property type="evidence" value="ECO:0007669"/>
    <property type="project" value="TreeGrafter"/>
</dbReference>
<dbReference type="GO" id="GO:0008295">
    <property type="term" value="P:spermidine biosynthetic process"/>
    <property type="evidence" value="ECO:0007669"/>
    <property type="project" value="UniProtKB-KW"/>
</dbReference>
<keyword evidence="5" id="KW-0745">Spermidine biosynthesis</keyword>
<keyword evidence="2" id="KW-0949">S-adenosyl-L-methionine</keyword>
<dbReference type="EC" id="4.1.1.50" evidence="11"/>
<dbReference type="GO" id="GO:0004014">
    <property type="term" value="F:adenosylmethionine decarboxylase activity"/>
    <property type="evidence" value="ECO:0007669"/>
    <property type="project" value="UniProtKB-EC"/>
</dbReference>
<name>A0A239TZE9_9FIRM</name>
<keyword evidence="6" id="KW-0620">Polyamine biosynthesis</keyword>
<keyword evidence="7" id="KW-0865">Zymogen</keyword>
<evidence type="ECO:0000256" key="1">
    <source>
        <dbReference type="ARBA" id="ARBA00001928"/>
    </source>
</evidence>
<keyword evidence="12" id="KW-1185">Reference proteome</keyword>
<dbReference type="RefSeq" id="WP_027890629.1">
    <property type="nucleotide sequence ID" value="NZ_CASFMS010000015.1"/>
</dbReference>
<evidence type="ECO:0000313" key="12">
    <source>
        <dbReference type="Proteomes" id="UP000215383"/>
    </source>
</evidence>
<evidence type="ECO:0000256" key="7">
    <source>
        <dbReference type="ARBA" id="ARBA00023145"/>
    </source>
</evidence>
<dbReference type="InterPro" id="IPR017716">
    <property type="entry name" value="S-AdoMet_deCOase_pro-enz"/>
</dbReference>
<keyword evidence="4" id="KW-0068">Autocatalytic cleavage</keyword>
<dbReference type="EMBL" id="LT906446">
    <property type="protein sequence ID" value="SNV02103.1"/>
    <property type="molecule type" value="Genomic_DNA"/>
</dbReference>
<dbReference type="AlphaFoldDB" id="A0A239TZE9"/>
<dbReference type="eggNOG" id="COG1586">
    <property type="taxonomic scope" value="Bacteria"/>
</dbReference>
<dbReference type="PANTHER" id="PTHR33866:SF2">
    <property type="entry name" value="S-ADENOSYLMETHIONINE DECARBOXYLASE PROENZYME"/>
    <property type="match status" value="1"/>
</dbReference>
<dbReference type="InterPro" id="IPR003826">
    <property type="entry name" value="AdoMetDC_fam_prok"/>
</dbReference>
<evidence type="ECO:0000256" key="5">
    <source>
        <dbReference type="ARBA" id="ARBA00023066"/>
    </source>
</evidence>
<dbReference type="Pfam" id="PF02675">
    <property type="entry name" value="AdoMet_dc"/>
    <property type="match status" value="1"/>
</dbReference>
<reference evidence="11 12" key="1">
    <citation type="submission" date="2017-06" db="EMBL/GenBank/DDBJ databases">
        <authorList>
            <consortium name="Pathogen Informatics"/>
        </authorList>
    </citation>
    <scope>NUCLEOTIDE SEQUENCE [LARGE SCALE GENOMIC DNA]</scope>
    <source>
        <strain evidence="11 12">NCTC10570</strain>
    </source>
</reference>
<evidence type="ECO:0000256" key="4">
    <source>
        <dbReference type="ARBA" id="ARBA00022813"/>
    </source>
</evidence>
<keyword evidence="8 11" id="KW-0456">Lyase</keyword>
<proteinExistence type="predicted"/>
<dbReference type="NCBIfam" id="TIGR03330">
    <property type="entry name" value="SAM_DCase_Bsu"/>
    <property type="match status" value="1"/>
</dbReference>
<accession>A0A239TZE9</accession>
<comment type="cofactor">
    <cofactor evidence="1">
        <name>pyruvate</name>
        <dbReference type="ChEBI" id="CHEBI:15361"/>
    </cofactor>
</comment>
<evidence type="ECO:0000256" key="2">
    <source>
        <dbReference type="ARBA" id="ARBA00022691"/>
    </source>
</evidence>
<evidence type="ECO:0000256" key="9">
    <source>
        <dbReference type="ARBA" id="ARBA00023270"/>
    </source>
</evidence>
<gene>
    <name evidence="11" type="primary">speH</name>
    <name evidence="11" type="ORF">SAMEA4364220_01535</name>
</gene>
<dbReference type="OrthoDB" id="9793120at2"/>
<keyword evidence="3" id="KW-0210">Decarboxylase</keyword>
<dbReference type="Gene3D" id="3.60.90.10">
    <property type="entry name" value="S-adenosylmethionine decarboxylase"/>
    <property type="match status" value="1"/>
</dbReference>
<dbReference type="InterPro" id="IPR016067">
    <property type="entry name" value="S-AdoMet_deCO2ase_core"/>
</dbReference>
<evidence type="ECO:0000256" key="3">
    <source>
        <dbReference type="ARBA" id="ARBA00022793"/>
    </source>
</evidence>
<evidence type="ECO:0000256" key="6">
    <source>
        <dbReference type="ARBA" id="ARBA00023115"/>
    </source>
</evidence>
<keyword evidence="9" id="KW-0704">Schiff base</keyword>
<dbReference type="GeneID" id="78507532"/>
<evidence type="ECO:0000256" key="10">
    <source>
        <dbReference type="ARBA" id="ARBA00023317"/>
    </source>
</evidence>
<keyword evidence="10" id="KW-0670">Pyruvate</keyword>
<protein>
    <submittedName>
        <fullName evidence="11">S-adenosylmethionine decarboxylase proenzyme</fullName>
        <ecNumber evidence="11">4.1.1.50</ecNumber>
    </submittedName>
</protein>
<sequence>MKILARQLTVDMYDCKNKNLNDYMDLKDSLEVGMNMAGFTPIEVRAQILNENEVVVFILLQEGHAVIRTYPELKYVSSDIFICAEDGKPEKAVKALKKIVKPEKIRMTYLKRGDFGTVKDVKPRIKIRIAPLRPLRSIKKKSAKVIKTVAHRIKL</sequence>
<organism evidence="11 12">
    <name type="scientific">Megamonas hypermegale</name>
    <dbReference type="NCBI Taxonomy" id="158847"/>
    <lineage>
        <taxon>Bacteria</taxon>
        <taxon>Bacillati</taxon>
        <taxon>Bacillota</taxon>
        <taxon>Negativicutes</taxon>
        <taxon>Selenomonadales</taxon>
        <taxon>Selenomonadaceae</taxon>
        <taxon>Megamonas</taxon>
    </lineage>
</organism>
<dbReference type="SUPFAM" id="SSF56276">
    <property type="entry name" value="S-adenosylmethionine decarboxylase"/>
    <property type="match status" value="1"/>
</dbReference>
<evidence type="ECO:0000256" key="8">
    <source>
        <dbReference type="ARBA" id="ARBA00023239"/>
    </source>
</evidence>
<dbReference type="Proteomes" id="UP000215383">
    <property type="component" value="Chromosome 1"/>
</dbReference>
<evidence type="ECO:0000313" key="11">
    <source>
        <dbReference type="EMBL" id="SNV02103.1"/>
    </source>
</evidence>